<dbReference type="Gramene" id="KFK33772">
    <property type="protein sequence ID" value="KFK33772"/>
    <property type="gene ID" value="AALP_AA5G058200"/>
</dbReference>
<dbReference type="SMART" id="SM00717">
    <property type="entry name" value="SANT"/>
    <property type="match status" value="2"/>
</dbReference>
<dbReference type="EMBL" id="CM002873">
    <property type="protein sequence ID" value="KFK33772.1"/>
    <property type="molecule type" value="Genomic_DNA"/>
</dbReference>
<dbReference type="OMA" id="EYCSPRM"/>
<feature type="domain" description="Myb-like" evidence="8">
    <location>
        <begin position="69"/>
        <end position="119"/>
    </location>
</feature>
<dbReference type="CDD" id="cd00167">
    <property type="entry name" value="SANT"/>
    <property type="match status" value="2"/>
</dbReference>
<feature type="domain" description="HTH myb-type" evidence="9">
    <location>
        <begin position="69"/>
        <end position="123"/>
    </location>
</feature>
<evidence type="ECO:0000256" key="3">
    <source>
        <dbReference type="ARBA" id="ARBA00023015"/>
    </source>
</evidence>
<evidence type="ECO:0000313" key="10">
    <source>
        <dbReference type="EMBL" id="KFK33772.1"/>
    </source>
</evidence>
<evidence type="ECO:0000256" key="7">
    <source>
        <dbReference type="SAM" id="MobiDB-lite"/>
    </source>
</evidence>
<keyword evidence="6" id="KW-0539">Nucleus</keyword>
<keyword evidence="3" id="KW-0805">Transcription regulation</keyword>
<evidence type="ECO:0000259" key="9">
    <source>
        <dbReference type="PROSITE" id="PS51294"/>
    </source>
</evidence>
<feature type="region of interest" description="Disordered" evidence="7">
    <location>
        <begin position="216"/>
        <end position="238"/>
    </location>
</feature>
<dbReference type="InterPro" id="IPR050560">
    <property type="entry name" value="MYB_TF"/>
</dbReference>
<evidence type="ECO:0000256" key="4">
    <source>
        <dbReference type="ARBA" id="ARBA00023125"/>
    </source>
</evidence>
<dbReference type="SUPFAM" id="SSF46689">
    <property type="entry name" value="Homeodomain-like"/>
    <property type="match status" value="1"/>
</dbReference>
<dbReference type="Pfam" id="PF00249">
    <property type="entry name" value="Myb_DNA-binding"/>
    <property type="match status" value="2"/>
</dbReference>
<dbReference type="Proteomes" id="UP000029120">
    <property type="component" value="Chromosome 5"/>
</dbReference>
<evidence type="ECO:0000256" key="5">
    <source>
        <dbReference type="ARBA" id="ARBA00023163"/>
    </source>
</evidence>
<feature type="compositionally biased region" description="Low complexity" evidence="7">
    <location>
        <begin position="219"/>
        <end position="237"/>
    </location>
</feature>
<evidence type="ECO:0000313" key="11">
    <source>
        <dbReference type="Proteomes" id="UP000029120"/>
    </source>
</evidence>
<dbReference type="Gene3D" id="1.10.10.60">
    <property type="entry name" value="Homeodomain-like"/>
    <property type="match status" value="2"/>
</dbReference>
<dbReference type="PANTHER" id="PTHR45614:SF221">
    <property type="entry name" value="MYB DOMAIN PROTEIN 110"/>
    <property type="match status" value="1"/>
</dbReference>
<evidence type="ECO:0000259" key="8">
    <source>
        <dbReference type="PROSITE" id="PS50090"/>
    </source>
</evidence>
<dbReference type="OrthoDB" id="2143914at2759"/>
<feature type="domain" description="Myb-like" evidence="8">
    <location>
        <begin position="22"/>
        <end position="68"/>
    </location>
</feature>
<proteinExistence type="predicted"/>
<feature type="domain" description="HTH myb-type" evidence="9">
    <location>
        <begin position="22"/>
        <end position="68"/>
    </location>
</feature>
<dbReference type="AlphaFoldDB" id="A0A087GV70"/>
<gene>
    <name evidence="10" type="ordered locus">AALP_Aa5g058200</name>
</gene>
<dbReference type="InterPro" id="IPR009057">
    <property type="entry name" value="Homeodomain-like_sf"/>
</dbReference>
<keyword evidence="11" id="KW-1185">Reference proteome</keyword>
<dbReference type="InterPro" id="IPR017930">
    <property type="entry name" value="Myb_dom"/>
</dbReference>
<dbReference type="GO" id="GO:0000978">
    <property type="term" value="F:RNA polymerase II cis-regulatory region sequence-specific DNA binding"/>
    <property type="evidence" value="ECO:0007669"/>
    <property type="project" value="TreeGrafter"/>
</dbReference>
<keyword evidence="4" id="KW-0238">DNA-binding</keyword>
<evidence type="ECO:0000256" key="6">
    <source>
        <dbReference type="ARBA" id="ARBA00023242"/>
    </source>
</evidence>
<reference evidence="11" key="1">
    <citation type="journal article" date="2015" name="Nat. Plants">
        <title>Genome expansion of Arabis alpina linked with retrotransposition and reduced symmetric DNA methylation.</title>
        <authorList>
            <person name="Willing E.M."/>
            <person name="Rawat V."/>
            <person name="Mandakova T."/>
            <person name="Maumus F."/>
            <person name="James G.V."/>
            <person name="Nordstroem K.J."/>
            <person name="Becker C."/>
            <person name="Warthmann N."/>
            <person name="Chica C."/>
            <person name="Szarzynska B."/>
            <person name="Zytnicki M."/>
            <person name="Albani M.C."/>
            <person name="Kiefer C."/>
            <person name="Bergonzi S."/>
            <person name="Castaings L."/>
            <person name="Mateos J.L."/>
            <person name="Berns M.C."/>
            <person name="Bujdoso N."/>
            <person name="Piofczyk T."/>
            <person name="de Lorenzo L."/>
            <person name="Barrero-Sicilia C."/>
            <person name="Mateos I."/>
            <person name="Piednoel M."/>
            <person name="Hagmann J."/>
            <person name="Chen-Min-Tao R."/>
            <person name="Iglesias-Fernandez R."/>
            <person name="Schuster S.C."/>
            <person name="Alonso-Blanco C."/>
            <person name="Roudier F."/>
            <person name="Carbonero P."/>
            <person name="Paz-Ares J."/>
            <person name="Davis S.J."/>
            <person name="Pecinka A."/>
            <person name="Quesneville H."/>
            <person name="Colot V."/>
            <person name="Lysak M.A."/>
            <person name="Weigel D."/>
            <person name="Coupland G."/>
            <person name="Schneeberger K."/>
        </authorList>
    </citation>
    <scope>NUCLEOTIDE SEQUENCE [LARGE SCALE GENOMIC DNA]</scope>
    <source>
        <strain evidence="11">cv. Pajares</strain>
    </source>
</reference>
<dbReference type="GO" id="GO:0005634">
    <property type="term" value="C:nucleus"/>
    <property type="evidence" value="ECO:0007669"/>
    <property type="project" value="UniProtKB-SubCell"/>
</dbReference>
<dbReference type="PROSITE" id="PS50090">
    <property type="entry name" value="MYB_LIKE"/>
    <property type="match status" value="2"/>
</dbReference>
<dbReference type="PANTHER" id="PTHR45614">
    <property type="entry name" value="MYB PROTEIN-RELATED"/>
    <property type="match status" value="1"/>
</dbReference>
<sequence length="269" mass="30651">MQKESEVSKKTKKKSGFRVCSRGHWKISEDSQLMELVAVYGPQNWNHIAEKMQGRTGKSCRLRWFNQLDPRINKRAFSDEEEERLLTAHRAFGNKWSMIAKLFNGRTDNALKNHWHVLMARQLKQQSSSFIRRSNGSSQNPIADHKSYNLPLGTVNDEDMNFKKHSWKMLEEGTTNLKAQYLQEEHCSSRMPMQGPHHHCSTFPADSLALTLHVSIHKPPSSSSSSSSSLSSLSLPSTSDNTMVTRYFETMKPPAFIDFLGVGHQSSNI</sequence>
<keyword evidence="5" id="KW-0804">Transcription</keyword>
<protein>
    <submittedName>
        <fullName evidence="10">Uncharacterized protein</fullName>
    </submittedName>
</protein>
<dbReference type="InterPro" id="IPR001005">
    <property type="entry name" value="SANT/Myb"/>
</dbReference>
<comment type="subcellular location">
    <subcellularLocation>
        <location evidence="1">Nucleus</location>
    </subcellularLocation>
</comment>
<dbReference type="eggNOG" id="KOG0048">
    <property type="taxonomic scope" value="Eukaryota"/>
</dbReference>
<dbReference type="GO" id="GO:0000981">
    <property type="term" value="F:DNA-binding transcription factor activity, RNA polymerase II-specific"/>
    <property type="evidence" value="ECO:0007669"/>
    <property type="project" value="TreeGrafter"/>
</dbReference>
<dbReference type="FunFam" id="1.10.10.60:FF:000060">
    <property type="entry name" value="MYB transcription factor"/>
    <property type="match status" value="1"/>
</dbReference>
<dbReference type="PROSITE" id="PS51294">
    <property type="entry name" value="HTH_MYB"/>
    <property type="match status" value="2"/>
</dbReference>
<evidence type="ECO:0000256" key="1">
    <source>
        <dbReference type="ARBA" id="ARBA00004123"/>
    </source>
</evidence>
<keyword evidence="2" id="KW-0677">Repeat</keyword>
<name>A0A087GV70_ARAAL</name>
<evidence type="ECO:0000256" key="2">
    <source>
        <dbReference type="ARBA" id="ARBA00022737"/>
    </source>
</evidence>
<accession>A0A087GV70</accession>
<organism evidence="10 11">
    <name type="scientific">Arabis alpina</name>
    <name type="common">Alpine rock-cress</name>
    <dbReference type="NCBI Taxonomy" id="50452"/>
    <lineage>
        <taxon>Eukaryota</taxon>
        <taxon>Viridiplantae</taxon>
        <taxon>Streptophyta</taxon>
        <taxon>Embryophyta</taxon>
        <taxon>Tracheophyta</taxon>
        <taxon>Spermatophyta</taxon>
        <taxon>Magnoliopsida</taxon>
        <taxon>eudicotyledons</taxon>
        <taxon>Gunneridae</taxon>
        <taxon>Pentapetalae</taxon>
        <taxon>rosids</taxon>
        <taxon>malvids</taxon>
        <taxon>Brassicales</taxon>
        <taxon>Brassicaceae</taxon>
        <taxon>Arabideae</taxon>
        <taxon>Arabis</taxon>
    </lineage>
</organism>